<dbReference type="SUPFAM" id="SSF51197">
    <property type="entry name" value="Clavaminate synthase-like"/>
    <property type="match status" value="1"/>
</dbReference>
<sequence>MNTFYKHGYTIINNVSDINEAKEITQKLISSIDTKKLPLWSRFLSNIKLLKCDEIPVCEDVVESSYQVLHLDMGQPIISREPQDMYLITGLYLDKIRKPVTARTRVMSLKGLFKNKKWGGKELIEKRIIRYAKKYGDGWFNPEKINTKRLACFARIVDAVADTEELKDDFNKTMGQWFRDEERLGVDESMKNEYKFYQKRGISLGKLEKHIQLKPGQLLIFDNTRVIHGRAGKRVEKEVWQMMFGVRKVSSHNITAFRKFLVNLLTEE</sequence>
<protein>
    <recommendedName>
        <fullName evidence="4">TauD/TfdA-like domain-containing protein</fullName>
    </recommendedName>
</protein>
<keyword evidence="1" id="KW-0560">Oxidoreductase</keyword>
<gene>
    <name evidence="2" type="ORF">A3C59_02085</name>
</gene>
<dbReference type="Proteomes" id="UP000176902">
    <property type="component" value="Unassembled WGS sequence"/>
</dbReference>
<proteinExistence type="predicted"/>
<dbReference type="GO" id="GO:0016491">
    <property type="term" value="F:oxidoreductase activity"/>
    <property type="evidence" value="ECO:0007669"/>
    <property type="project" value="UniProtKB-KW"/>
</dbReference>
<organism evidence="2 3">
    <name type="scientific">Candidatus Daviesbacteria bacterium RIFCSPHIGHO2_02_FULL_36_13</name>
    <dbReference type="NCBI Taxonomy" id="1797768"/>
    <lineage>
        <taxon>Bacteria</taxon>
        <taxon>Candidatus Daviesiibacteriota</taxon>
    </lineage>
</organism>
<dbReference type="InterPro" id="IPR042098">
    <property type="entry name" value="TauD-like_sf"/>
</dbReference>
<evidence type="ECO:0000256" key="1">
    <source>
        <dbReference type="ARBA" id="ARBA00023002"/>
    </source>
</evidence>
<evidence type="ECO:0000313" key="3">
    <source>
        <dbReference type="Proteomes" id="UP000176902"/>
    </source>
</evidence>
<evidence type="ECO:0008006" key="4">
    <source>
        <dbReference type="Google" id="ProtNLM"/>
    </source>
</evidence>
<reference evidence="2 3" key="1">
    <citation type="journal article" date="2016" name="Nat. Commun.">
        <title>Thousands of microbial genomes shed light on interconnected biogeochemical processes in an aquifer system.</title>
        <authorList>
            <person name="Anantharaman K."/>
            <person name="Brown C.T."/>
            <person name="Hug L.A."/>
            <person name="Sharon I."/>
            <person name="Castelle C.J."/>
            <person name="Probst A.J."/>
            <person name="Thomas B.C."/>
            <person name="Singh A."/>
            <person name="Wilkins M.J."/>
            <person name="Karaoz U."/>
            <person name="Brodie E.L."/>
            <person name="Williams K.H."/>
            <person name="Hubbard S.S."/>
            <person name="Banfield J.F."/>
        </authorList>
    </citation>
    <scope>NUCLEOTIDE SEQUENCE [LARGE SCALE GENOMIC DNA]</scope>
</reference>
<evidence type="ECO:0000313" key="2">
    <source>
        <dbReference type="EMBL" id="OGE32589.1"/>
    </source>
</evidence>
<comment type="caution">
    <text evidence="2">The sequence shown here is derived from an EMBL/GenBank/DDBJ whole genome shotgun (WGS) entry which is preliminary data.</text>
</comment>
<dbReference type="AlphaFoldDB" id="A0A1F5JVD1"/>
<dbReference type="Gene3D" id="3.60.130.10">
    <property type="entry name" value="Clavaminate synthase-like"/>
    <property type="match status" value="1"/>
</dbReference>
<accession>A0A1F5JVD1</accession>
<dbReference type="EMBL" id="MFCV01000024">
    <property type="protein sequence ID" value="OGE32589.1"/>
    <property type="molecule type" value="Genomic_DNA"/>
</dbReference>
<name>A0A1F5JVD1_9BACT</name>